<protein>
    <submittedName>
        <fullName evidence="2">Uncharacterized protein</fullName>
    </submittedName>
</protein>
<feature type="non-terminal residue" evidence="2">
    <location>
        <position position="105"/>
    </location>
</feature>
<evidence type="ECO:0000313" key="2">
    <source>
        <dbReference type="EMBL" id="GAG62527.1"/>
    </source>
</evidence>
<keyword evidence="1" id="KW-0812">Transmembrane</keyword>
<keyword evidence="1" id="KW-1133">Transmembrane helix</keyword>
<sequence>MLTAIDSPRISHITRILLQPTAQALVGKPRQVSLFYIRLKDTNLSKRFIKRVERLYPDLSLSGIEEFADQQSMSDILRGYVWAIGGLAIVIGGVGMMNAQLMSVM</sequence>
<accession>X0ZXB3</accession>
<name>X0ZXB3_9ZZZZ</name>
<dbReference type="AlphaFoldDB" id="X0ZXB3"/>
<dbReference type="EMBL" id="BART01007733">
    <property type="protein sequence ID" value="GAG62527.1"/>
    <property type="molecule type" value="Genomic_DNA"/>
</dbReference>
<proteinExistence type="predicted"/>
<gene>
    <name evidence="2" type="ORF">S01H4_17533</name>
</gene>
<evidence type="ECO:0000256" key="1">
    <source>
        <dbReference type="SAM" id="Phobius"/>
    </source>
</evidence>
<keyword evidence="1" id="KW-0472">Membrane</keyword>
<comment type="caution">
    <text evidence="2">The sequence shown here is derived from an EMBL/GenBank/DDBJ whole genome shotgun (WGS) entry which is preliminary data.</text>
</comment>
<organism evidence="2">
    <name type="scientific">marine sediment metagenome</name>
    <dbReference type="NCBI Taxonomy" id="412755"/>
    <lineage>
        <taxon>unclassified sequences</taxon>
        <taxon>metagenomes</taxon>
        <taxon>ecological metagenomes</taxon>
    </lineage>
</organism>
<reference evidence="2" key="1">
    <citation type="journal article" date="2014" name="Front. Microbiol.">
        <title>High frequency of phylogenetically diverse reductive dehalogenase-homologous genes in deep subseafloor sedimentary metagenomes.</title>
        <authorList>
            <person name="Kawai M."/>
            <person name="Futagami T."/>
            <person name="Toyoda A."/>
            <person name="Takaki Y."/>
            <person name="Nishi S."/>
            <person name="Hori S."/>
            <person name="Arai W."/>
            <person name="Tsubouchi T."/>
            <person name="Morono Y."/>
            <person name="Uchiyama I."/>
            <person name="Ito T."/>
            <person name="Fujiyama A."/>
            <person name="Inagaki F."/>
            <person name="Takami H."/>
        </authorList>
    </citation>
    <scope>NUCLEOTIDE SEQUENCE</scope>
    <source>
        <strain evidence="2">Expedition CK06-06</strain>
    </source>
</reference>
<feature type="transmembrane region" description="Helical" evidence="1">
    <location>
        <begin position="80"/>
        <end position="99"/>
    </location>
</feature>